<feature type="compositionally biased region" description="Basic and acidic residues" evidence="3">
    <location>
        <begin position="36"/>
        <end position="56"/>
    </location>
</feature>
<evidence type="ECO:0000313" key="5">
    <source>
        <dbReference type="EMBL" id="KAF5349695.1"/>
    </source>
</evidence>
<evidence type="ECO:0000256" key="3">
    <source>
        <dbReference type="SAM" id="MobiDB-lite"/>
    </source>
</evidence>
<dbReference type="Pfam" id="PF02910">
    <property type="entry name" value="Succ_DH_flav_C"/>
    <property type="match status" value="1"/>
</dbReference>
<sequence>MTTEEAPLLPDKHDLVYERFSAGKKRLLTINSAAARKESHGAHAREDYPERDDGNWMKHTLSYQPGASSPDVRLTYRRAIDKTLDETECKRIPPVKRIY</sequence>
<dbReference type="SUPFAM" id="SSF46977">
    <property type="entry name" value="Succinate dehydrogenase/fumarate reductase flavoprotein C-terminal domain"/>
    <property type="match status" value="1"/>
</dbReference>
<keyword evidence="6" id="KW-1185">Reference proteome</keyword>
<feature type="region of interest" description="Disordered" evidence="3">
    <location>
        <begin position="36"/>
        <end position="69"/>
    </location>
</feature>
<organism evidence="5 6">
    <name type="scientific">Leucocoprinus leucothites</name>
    <dbReference type="NCBI Taxonomy" id="201217"/>
    <lineage>
        <taxon>Eukaryota</taxon>
        <taxon>Fungi</taxon>
        <taxon>Dikarya</taxon>
        <taxon>Basidiomycota</taxon>
        <taxon>Agaricomycotina</taxon>
        <taxon>Agaricomycetes</taxon>
        <taxon>Agaricomycetidae</taxon>
        <taxon>Agaricales</taxon>
        <taxon>Agaricineae</taxon>
        <taxon>Agaricaceae</taxon>
        <taxon>Leucocoprinus</taxon>
    </lineage>
</organism>
<dbReference type="GO" id="GO:0050660">
    <property type="term" value="F:flavin adenine dinucleotide binding"/>
    <property type="evidence" value="ECO:0007669"/>
    <property type="project" value="TreeGrafter"/>
</dbReference>
<accession>A0A8H5CXG4</accession>
<dbReference type="GO" id="GO:0009055">
    <property type="term" value="F:electron transfer activity"/>
    <property type="evidence" value="ECO:0007669"/>
    <property type="project" value="TreeGrafter"/>
</dbReference>
<evidence type="ECO:0000259" key="4">
    <source>
        <dbReference type="Pfam" id="PF02910"/>
    </source>
</evidence>
<dbReference type="InterPro" id="IPR015939">
    <property type="entry name" value="Fum_Rdtase/Succ_DH_flav-like_C"/>
</dbReference>
<dbReference type="PANTHER" id="PTHR11632">
    <property type="entry name" value="SUCCINATE DEHYDROGENASE 2 FLAVOPROTEIN SUBUNIT"/>
    <property type="match status" value="1"/>
</dbReference>
<reference evidence="5 6" key="1">
    <citation type="journal article" date="2020" name="ISME J.">
        <title>Uncovering the hidden diversity of litter-decomposition mechanisms in mushroom-forming fungi.</title>
        <authorList>
            <person name="Floudas D."/>
            <person name="Bentzer J."/>
            <person name="Ahren D."/>
            <person name="Johansson T."/>
            <person name="Persson P."/>
            <person name="Tunlid A."/>
        </authorList>
    </citation>
    <scope>NUCLEOTIDE SEQUENCE [LARGE SCALE GENOMIC DNA]</scope>
    <source>
        <strain evidence="5 6">CBS 146.42</strain>
    </source>
</reference>
<comment type="caution">
    <text evidence="5">The sequence shown here is derived from an EMBL/GenBank/DDBJ whole genome shotgun (WGS) entry which is preliminary data.</text>
</comment>
<dbReference type="FunFam" id="4.10.80.40:FF:000002">
    <property type="entry name" value="Succinate dehydrogenase [ubiquinone] flavoprotein subunit, mitochondrial"/>
    <property type="match status" value="1"/>
</dbReference>
<comment type="pathway">
    <text evidence="1">Carbohydrate metabolism; tricarboxylic acid cycle.</text>
</comment>
<dbReference type="Gene3D" id="4.10.80.40">
    <property type="entry name" value="succinate dehydrogenase protein domain"/>
    <property type="match status" value="1"/>
</dbReference>
<dbReference type="InterPro" id="IPR037099">
    <property type="entry name" value="Fum_R/Succ_DH_flav-like_C_sf"/>
</dbReference>
<gene>
    <name evidence="5" type="ORF">D9756_008839</name>
</gene>
<evidence type="ECO:0000313" key="6">
    <source>
        <dbReference type="Proteomes" id="UP000559027"/>
    </source>
</evidence>
<dbReference type="EMBL" id="JAACJO010000016">
    <property type="protein sequence ID" value="KAF5349695.1"/>
    <property type="molecule type" value="Genomic_DNA"/>
</dbReference>
<proteinExistence type="predicted"/>
<dbReference type="PANTHER" id="PTHR11632:SF51">
    <property type="entry name" value="SUCCINATE DEHYDROGENASE [UBIQUINONE] FLAVOPROTEIN SUBUNIT, MITOCHONDRIAL"/>
    <property type="match status" value="1"/>
</dbReference>
<feature type="domain" description="Fumarate reductase/succinate dehydrogenase flavoprotein-like C-terminal" evidence="4">
    <location>
        <begin position="28"/>
        <end position="99"/>
    </location>
</feature>
<protein>
    <recommendedName>
        <fullName evidence="4">Fumarate reductase/succinate dehydrogenase flavoprotein-like C-terminal domain-containing protein</fullName>
    </recommendedName>
</protein>
<evidence type="ECO:0000256" key="1">
    <source>
        <dbReference type="ARBA" id="ARBA00005163"/>
    </source>
</evidence>
<dbReference type="Gene3D" id="1.20.58.100">
    <property type="entry name" value="Fumarate reductase/succinate dehydrogenase flavoprotein-like, C-terminal domain"/>
    <property type="match status" value="1"/>
</dbReference>
<dbReference type="GO" id="GO:0006121">
    <property type="term" value="P:mitochondrial electron transport, succinate to ubiquinone"/>
    <property type="evidence" value="ECO:0007669"/>
    <property type="project" value="TreeGrafter"/>
</dbReference>
<name>A0A8H5CXG4_9AGAR</name>
<dbReference type="AlphaFoldDB" id="A0A8H5CXG4"/>
<dbReference type="OrthoDB" id="71672at2759"/>
<keyword evidence="2" id="KW-0816">Tricarboxylic acid cycle</keyword>
<dbReference type="GO" id="GO:0008177">
    <property type="term" value="F:succinate dehydrogenase (quinone) activity"/>
    <property type="evidence" value="ECO:0007669"/>
    <property type="project" value="TreeGrafter"/>
</dbReference>
<dbReference type="InterPro" id="IPR030664">
    <property type="entry name" value="SdhA/FrdA/AprA"/>
</dbReference>
<dbReference type="Proteomes" id="UP000559027">
    <property type="component" value="Unassembled WGS sequence"/>
</dbReference>
<dbReference type="GO" id="GO:0005739">
    <property type="term" value="C:mitochondrion"/>
    <property type="evidence" value="ECO:0007669"/>
    <property type="project" value="GOC"/>
</dbReference>
<dbReference type="GO" id="GO:0006099">
    <property type="term" value="P:tricarboxylic acid cycle"/>
    <property type="evidence" value="ECO:0007669"/>
    <property type="project" value="UniProtKB-KW"/>
</dbReference>
<evidence type="ECO:0000256" key="2">
    <source>
        <dbReference type="ARBA" id="ARBA00022532"/>
    </source>
</evidence>